<organism evidence="9">
    <name type="scientific">freshwater metagenome</name>
    <dbReference type="NCBI Taxonomy" id="449393"/>
    <lineage>
        <taxon>unclassified sequences</taxon>
        <taxon>metagenomes</taxon>
        <taxon>ecological metagenomes</taxon>
    </lineage>
</organism>
<dbReference type="GO" id="GO:0005886">
    <property type="term" value="C:plasma membrane"/>
    <property type="evidence" value="ECO:0007669"/>
    <property type="project" value="UniProtKB-SubCell"/>
</dbReference>
<dbReference type="PANTHER" id="PTHR30151">
    <property type="entry name" value="ALKANE SULFONATE ABC TRANSPORTER-RELATED, MEMBRANE SUBUNIT"/>
    <property type="match status" value="1"/>
</dbReference>
<reference evidence="9" key="1">
    <citation type="submission" date="2020-05" db="EMBL/GenBank/DDBJ databases">
        <authorList>
            <person name="Chiriac C."/>
            <person name="Salcher M."/>
            <person name="Ghai R."/>
            <person name="Kavagutti S V."/>
        </authorList>
    </citation>
    <scope>NUCLEOTIDE SEQUENCE</scope>
</reference>
<evidence type="ECO:0000256" key="6">
    <source>
        <dbReference type="ARBA" id="ARBA00023136"/>
    </source>
</evidence>
<dbReference type="GO" id="GO:0055085">
    <property type="term" value="P:transmembrane transport"/>
    <property type="evidence" value="ECO:0007669"/>
    <property type="project" value="InterPro"/>
</dbReference>
<dbReference type="CDD" id="cd06261">
    <property type="entry name" value="TM_PBP2"/>
    <property type="match status" value="1"/>
</dbReference>
<comment type="subcellular location">
    <subcellularLocation>
        <location evidence="1">Cell membrane</location>
        <topology evidence="1">Multi-pass membrane protein</topology>
    </subcellularLocation>
</comment>
<evidence type="ECO:0000313" key="10">
    <source>
        <dbReference type="EMBL" id="CAB4949105.1"/>
    </source>
</evidence>
<dbReference type="InterPro" id="IPR000515">
    <property type="entry name" value="MetI-like"/>
</dbReference>
<protein>
    <submittedName>
        <fullName evidence="9">Unannotated protein</fullName>
    </submittedName>
</protein>
<dbReference type="Gene3D" id="1.10.3720.10">
    <property type="entry name" value="MetI-like"/>
    <property type="match status" value="1"/>
</dbReference>
<feature type="transmembrane region" description="Helical" evidence="7">
    <location>
        <begin position="262"/>
        <end position="285"/>
    </location>
</feature>
<dbReference type="Pfam" id="PF00528">
    <property type="entry name" value="BPD_transp_1"/>
    <property type="match status" value="1"/>
</dbReference>
<keyword evidence="5 7" id="KW-1133">Transmembrane helix</keyword>
<evidence type="ECO:0000256" key="7">
    <source>
        <dbReference type="SAM" id="Phobius"/>
    </source>
</evidence>
<dbReference type="EMBL" id="CAFBNC010000111">
    <property type="protein sequence ID" value="CAB4949105.1"/>
    <property type="molecule type" value="Genomic_DNA"/>
</dbReference>
<keyword evidence="4 7" id="KW-0812">Transmembrane</keyword>
<feature type="transmembrane region" description="Helical" evidence="7">
    <location>
        <begin position="171"/>
        <end position="190"/>
    </location>
</feature>
<dbReference type="PROSITE" id="PS50928">
    <property type="entry name" value="ABC_TM1"/>
    <property type="match status" value="1"/>
</dbReference>
<proteinExistence type="predicted"/>
<evidence type="ECO:0000256" key="2">
    <source>
        <dbReference type="ARBA" id="ARBA00022448"/>
    </source>
</evidence>
<sequence>MTEALQGTAGPLLPGAVEDAPPVTIGRTTDATLARVSRWTAGRPVGDRRRRRFGSGRMLGPLLLVFVWWLLSALGVLDPDLFPGPAEVVREGAHLIGTGQFHAALLASFRRVAVGMSIGVSTGVSLAVLAGLFSLGRNLFDSNMQIIKAVPTFSIAPLLIIWMGIGEGPKFLLIAISTSVPVYVGVYGAIRNMDPRLLDMARTLELRRSTLIRQIVLPGTTPEFLVGLRLSFASAWLALIFAEQVNAREGLAKLMNDGRNSFQIDLMLFVVVVYAILGLASYGFVRMLERRLLVWKQ</sequence>
<keyword evidence="2" id="KW-0813">Transport</keyword>
<gene>
    <name evidence="9" type="ORF">UFOPK1392_01150</name>
    <name evidence="10" type="ORF">UFOPK3733_01760</name>
</gene>
<name>A0A6J5YD90_9ZZZZ</name>
<evidence type="ECO:0000256" key="5">
    <source>
        <dbReference type="ARBA" id="ARBA00022989"/>
    </source>
</evidence>
<dbReference type="PANTHER" id="PTHR30151:SF38">
    <property type="entry name" value="ALIPHATIC SULFONATES TRANSPORT PERMEASE PROTEIN SSUC-RELATED"/>
    <property type="match status" value="1"/>
</dbReference>
<evidence type="ECO:0000256" key="3">
    <source>
        <dbReference type="ARBA" id="ARBA00022475"/>
    </source>
</evidence>
<feature type="transmembrane region" description="Helical" evidence="7">
    <location>
        <begin position="146"/>
        <end position="165"/>
    </location>
</feature>
<dbReference type="EMBL" id="CAEMXZ010000042">
    <property type="protein sequence ID" value="CAB4323395.1"/>
    <property type="molecule type" value="Genomic_DNA"/>
</dbReference>
<evidence type="ECO:0000256" key="4">
    <source>
        <dbReference type="ARBA" id="ARBA00022692"/>
    </source>
</evidence>
<dbReference type="AlphaFoldDB" id="A0A6J5YD90"/>
<dbReference type="InterPro" id="IPR035906">
    <property type="entry name" value="MetI-like_sf"/>
</dbReference>
<keyword evidence="6 7" id="KW-0472">Membrane</keyword>
<evidence type="ECO:0000259" key="8">
    <source>
        <dbReference type="PROSITE" id="PS50928"/>
    </source>
</evidence>
<dbReference type="SUPFAM" id="SSF161098">
    <property type="entry name" value="MetI-like"/>
    <property type="match status" value="1"/>
</dbReference>
<feature type="transmembrane region" description="Helical" evidence="7">
    <location>
        <begin position="211"/>
        <end position="242"/>
    </location>
</feature>
<keyword evidence="3" id="KW-1003">Cell membrane</keyword>
<evidence type="ECO:0000256" key="1">
    <source>
        <dbReference type="ARBA" id="ARBA00004651"/>
    </source>
</evidence>
<feature type="transmembrane region" description="Helical" evidence="7">
    <location>
        <begin position="112"/>
        <end position="134"/>
    </location>
</feature>
<accession>A0A6J5YD90</accession>
<feature type="transmembrane region" description="Helical" evidence="7">
    <location>
        <begin position="58"/>
        <end position="77"/>
    </location>
</feature>
<feature type="domain" description="ABC transmembrane type-1" evidence="8">
    <location>
        <begin position="105"/>
        <end position="285"/>
    </location>
</feature>
<evidence type="ECO:0000313" key="9">
    <source>
        <dbReference type="EMBL" id="CAB4323395.1"/>
    </source>
</evidence>